<dbReference type="Gene3D" id="3.40.33.10">
    <property type="entry name" value="CAP"/>
    <property type="match status" value="1"/>
</dbReference>
<dbReference type="PANTHER" id="PTHR10334">
    <property type="entry name" value="CYSTEINE-RICH SECRETORY PROTEIN-RELATED"/>
    <property type="match status" value="1"/>
</dbReference>
<dbReference type="InterPro" id="IPR014044">
    <property type="entry name" value="CAP_dom"/>
</dbReference>
<dbReference type="EMBL" id="JAHQIW010000643">
    <property type="protein sequence ID" value="KAJ1349316.1"/>
    <property type="molecule type" value="Genomic_DNA"/>
</dbReference>
<proteinExistence type="predicted"/>
<dbReference type="CDD" id="cd05380">
    <property type="entry name" value="CAP_euk"/>
    <property type="match status" value="1"/>
</dbReference>
<dbReference type="Proteomes" id="UP001196413">
    <property type="component" value="Unassembled WGS sequence"/>
</dbReference>
<name>A0AAD5QJM2_PARTN</name>
<dbReference type="InterPro" id="IPR001283">
    <property type="entry name" value="CRISP-related"/>
</dbReference>
<dbReference type="SMART" id="SM00198">
    <property type="entry name" value="SCP"/>
    <property type="match status" value="1"/>
</dbReference>
<accession>A0AAD5QJM2</accession>
<evidence type="ECO:0000313" key="2">
    <source>
        <dbReference type="EMBL" id="KAJ1349316.1"/>
    </source>
</evidence>
<evidence type="ECO:0000313" key="3">
    <source>
        <dbReference type="Proteomes" id="UP001196413"/>
    </source>
</evidence>
<dbReference type="Pfam" id="PF00188">
    <property type="entry name" value="CAP"/>
    <property type="match status" value="1"/>
</dbReference>
<protein>
    <recommendedName>
        <fullName evidence="1">SCP domain-containing protein</fullName>
    </recommendedName>
</protein>
<organism evidence="2 3">
    <name type="scientific">Parelaphostrongylus tenuis</name>
    <name type="common">Meningeal worm</name>
    <dbReference type="NCBI Taxonomy" id="148309"/>
    <lineage>
        <taxon>Eukaryota</taxon>
        <taxon>Metazoa</taxon>
        <taxon>Ecdysozoa</taxon>
        <taxon>Nematoda</taxon>
        <taxon>Chromadorea</taxon>
        <taxon>Rhabditida</taxon>
        <taxon>Rhabditina</taxon>
        <taxon>Rhabditomorpha</taxon>
        <taxon>Strongyloidea</taxon>
        <taxon>Metastrongylidae</taxon>
        <taxon>Parelaphostrongylus</taxon>
    </lineage>
</organism>
<evidence type="ECO:0000259" key="1">
    <source>
        <dbReference type="SMART" id="SM00198"/>
    </source>
</evidence>
<dbReference type="SUPFAM" id="SSF55797">
    <property type="entry name" value="PR-1-like"/>
    <property type="match status" value="1"/>
</dbReference>
<gene>
    <name evidence="2" type="ORF">KIN20_004811</name>
</gene>
<keyword evidence="3" id="KW-1185">Reference proteome</keyword>
<sequence length="303" mass="34605">MENSTEGSGLLDSENQKIVIPMKREDFKTEDDDNDVLCKDSAMSQQHRDYILFTHNRLRSKLALGKQQNKKGLMGKGKNIYAMRWDCDLEFTARKWTKSCTSLRMPSATAPSGTQLVKGFDTIFHGRNITQHIDDAMRSWWTEYKRYGNNDYKNRYFSRQHYYGWANMAKGKSTRIGCSYSLCEGKRKAVFSCIYNEKAQYENQQIYEPGNPCQTDNDCSTYPRSKCLSLLGLCKTSSRKAGPISSNLCAGQKRMTDQSRAIALDQHNFHRSRLARGLEFNGETNSALQGIRLQTGMVRANLG</sequence>
<dbReference type="InterPro" id="IPR035940">
    <property type="entry name" value="CAP_sf"/>
</dbReference>
<comment type="caution">
    <text evidence="2">The sequence shown here is derived from an EMBL/GenBank/DDBJ whole genome shotgun (WGS) entry which is preliminary data.</text>
</comment>
<dbReference type="AlphaFoldDB" id="A0AAD5QJM2"/>
<reference evidence="2" key="1">
    <citation type="submission" date="2021-06" db="EMBL/GenBank/DDBJ databases">
        <title>Parelaphostrongylus tenuis whole genome reference sequence.</title>
        <authorList>
            <person name="Garwood T.J."/>
            <person name="Larsen P.A."/>
            <person name="Fountain-Jones N.M."/>
            <person name="Garbe J.R."/>
            <person name="Macchietto M.G."/>
            <person name="Kania S.A."/>
            <person name="Gerhold R.W."/>
            <person name="Richards J.E."/>
            <person name="Wolf T.M."/>
        </authorList>
    </citation>
    <scope>NUCLEOTIDE SEQUENCE</scope>
    <source>
        <strain evidence="2">MNPRO001-30</strain>
        <tissue evidence="2">Meninges</tissue>
    </source>
</reference>
<feature type="domain" description="SCP" evidence="1">
    <location>
        <begin position="46"/>
        <end position="203"/>
    </location>
</feature>